<feature type="region of interest" description="Disordered" evidence="4">
    <location>
        <begin position="1"/>
        <end position="217"/>
    </location>
</feature>
<dbReference type="CDD" id="cd17470">
    <property type="entry name" value="T3SS_Flik_C"/>
    <property type="match status" value="1"/>
</dbReference>
<dbReference type="InterPro" id="IPR038610">
    <property type="entry name" value="FliK-like_C_sf"/>
</dbReference>
<feature type="compositionally biased region" description="Basic and acidic residues" evidence="4">
    <location>
        <begin position="14"/>
        <end position="24"/>
    </location>
</feature>
<dbReference type="Gene3D" id="3.30.750.140">
    <property type="match status" value="1"/>
</dbReference>
<feature type="region of interest" description="Disordered" evidence="4">
    <location>
        <begin position="404"/>
        <end position="441"/>
    </location>
</feature>
<feature type="compositionally biased region" description="Polar residues" evidence="4">
    <location>
        <begin position="478"/>
        <end position="508"/>
    </location>
</feature>
<evidence type="ECO:0000256" key="1">
    <source>
        <dbReference type="ARBA" id="ARBA00003944"/>
    </source>
</evidence>
<evidence type="ECO:0000256" key="2">
    <source>
        <dbReference type="ARBA" id="ARBA00009149"/>
    </source>
</evidence>
<organism evidence="6 7">
    <name type="scientific">Pseudoalteromonas peptidolytica F12-50-A1</name>
    <dbReference type="NCBI Taxonomy" id="1315280"/>
    <lineage>
        <taxon>Bacteria</taxon>
        <taxon>Pseudomonadati</taxon>
        <taxon>Pseudomonadota</taxon>
        <taxon>Gammaproteobacteria</taxon>
        <taxon>Alteromonadales</taxon>
        <taxon>Pseudoalteromonadaceae</taxon>
        <taxon>Pseudoalteromonas</taxon>
    </lineage>
</organism>
<comment type="similarity">
    <text evidence="2">Belongs to the FliK family.</text>
</comment>
<feature type="compositionally biased region" description="Basic and acidic residues" evidence="4">
    <location>
        <begin position="464"/>
        <end position="474"/>
    </location>
</feature>
<feature type="compositionally biased region" description="Low complexity" evidence="4">
    <location>
        <begin position="510"/>
        <end position="525"/>
    </location>
</feature>
<dbReference type="InterPro" id="IPR052563">
    <property type="entry name" value="FliK"/>
</dbReference>
<evidence type="ECO:0000256" key="4">
    <source>
        <dbReference type="SAM" id="MobiDB-lite"/>
    </source>
</evidence>
<dbReference type="PANTHER" id="PTHR37533:SF2">
    <property type="entry name" value="FLAGELLAR HOOK-LENGTH CONTROL PROTEIN"/>
    <property type="match status" value="1"/>
</dbReference>
<dbReference type="Proteomes" id="UP000660708">
    <property type="component" value="Unassembled WGS sequence"/>
</dbReference>
<feature type="compositionally biased region" description="Basic and acidic residues" evidence="4">
    <location>
        <begin position="274"/>
        <end position="285"/>
    </location>
</feature>
<feature type="domain" description="Flagellar hook-length control protein-like C-terminal" evidence="5">
    <location>
        <begin position="550"/>
        <end position="632"/>
    </location>
</feature>
<feature type="region of interest" description="Disordered" evidence="4">
    <location>
        <begin position="625"/>
        <end position="675"/>
    </location>
</feature>
<dbReference type="GO" id="GO:0009424">
    <property type="term" value="C:bacterial-type flagellum hook"/>
    <property type="evidence" value="ECO:0007669"/>
    <property type="project" value="InterPro"/>
</dbReference>
<keyword evidence="7" id="KW-1185">Reference proteome</keyword>
<accession>A0A8I0MX83</accession>
<feature type="compositionally biased region" description="Basic and acidic residues" evidence="4">
    <location>
        <begin position="417"/>
        <end position="426"/>
    </location>
</feature>
<feature type="compositionally biased region" description="Polar residues" evidence="4">
    <location>
        <begin position="653"/>
        <end position="669"/>
    </location>
</feature>
<evidence type="ECO:0000256" key="3">
    <source>
        <dbReference type="ARBA" id="ARBA00022795"/>
    </source>
</evidence>
<protein>
    <submittedName>
        <fullName evidence="6">Flagellar hook-length control protein FliK</fullName>
    </submittedName>
</protein>
<keyword evidence="6" id="KW-0969">Cilium</keyword>
<keyword evidence="6" id="KW-0966">Cell projection</keyword>
<dbReference type="EMBL" id="AQHF01000024">
    <property type="protein sequence ID" value="MBE0346855.1"/>
    <property type="molecule type" value="Genomic_DNA"/>
</dbReference>
<feature type="compositionally biased region" description="Basic and acidic residues" evidence="4">
    <location>
        <begin position="205"/>
        <end position="214"/>
    </location>
</feature>
<dbReference type="InterPro" id="IPR001635">
    <property type="entry name" value="Flag_hook_Flik"/>
</dbReference>
<comment type="function">
    <text evidence="1">Controls the length of the flagellar hook.</text>
</comment>
<dbReference type="PANTHER" id="PTHR37533">
    <property type="entry name" value="FLAGELLAR HOOK-LENGTH CONTROL PROTEIN"/>
    <property type="match status" value="1"/>
</dbReference>
<dbReference type="InterPro" id="IPR021136">
    <property type="entry name" value="Flagellar_hook_control-like_C"/>
</dbReference>
<dbReference type="Pfam" id="PF02120">
    <property type="entry name" value="Flg_hook"/>
    <property type="match status" value="1"/>
</dbReference>
<sequence>MNVMLASMLQRGSQEVEVKGKASEQDANSQEGETGFRVLMAELTHQGDKSAQEQVDSDGSSDLGAGVTKELAESEQSVTPSVKEKGGEGAVLSQYQGDSIPSEMSGEVLPDLPDNDLYTQISASKKQDTSLQHPSLVAQSVKEALEKESNGISGAKSTEDTEVQGQKEQTKPVSAIDSTLISTGKEQRTDPKAQSMDKLPMQNQPEKHAEDQLEKSTVATAIATKGVESALQNNKADDADLGSKAAIGLKNSTDEAVLKVQSTQSTTSDDDLLADEKQSKAKLKESATESNATIAIDTKKSAAKGGEQQVQIIAKLTHQEQQQLKAVIDGKLDVYDASPGVQKAIALLLGNRSGVTTLEQLKPLVQSLNSENMTSEGKTSVNDIVISETQLTKEKVITTPLKEGKDIPTSVKQNVDQNRENQKLQDVESSVLEKQNVEKQNTDKQVIEKLAEKELSRSAQVEAHSNKEALKSERQPFVATTQAALKQETSPVQTPQQDNSSLNQTLKEVQQVQQTQSSNQSTAQTKPATDANLQQAINIARQDAAKELHQRVGMMLNLNNKEAEIRLDPPELGAMQIRIKSDAEQAQVNIVVQNQQAKELLEQSMPRLREMLAEQGIELGDSQISYQQQGQSDGDAEGNSGSAGGQAGHGSSDDTAQNVQASPQRNTDSAIDYYA</sequence>
<reference evidence="6 7" key="1">
    <citation type="submission" date="2015-06" db="EMBL/GenBank/DDBJ databases">
        <title>Genome sequence of Pseudoalteromonas peptidolytica.</title>
        <authorList>
            <person name="Xie B.-B."/>
            <person name="Rong J.-C."/>
            <person name="Qin Q.-L."/>
            <person name="Zhang Y.-Z."/>
        </authorList>
    </citation>
    <scope>NUCLEOTIDE SEQUENCE [LARGE SCALE GENOMIC DNA]</scope>
    <source>
        <strain evidence="6 7">F12-50-A1</strain>
    </source>
</reference>
<proteinExistence type="inferred from homology"/>
<evidence type="ECO:0000313" key="7">
    <source>
        <dbReference type="Proteomes" id="UP000660708"/>
    </source>
</evidence>
<keyword evidence="6" id="KW-0282">Flagellum</keyword>
<evidence type="ECO:0000313" key="6">
    <source>
        <dbReference type="EMBL" id="MBE0346855.1"/>
    </source>
</evidence>
<feature type="compositionally biased region" description="Polar residues" evidence="4">
    <location>
        <begin position="117"/>
        <end position="133"/>
    </location>
</feature>
<name>A0A8I0MX83_9GAMM</name>
<feature type="region of interest" description="Disordered" evidence="4">
    <location>
        <begin position="454"/>
        <end position="529"/>
    </location>
</feature>
<dbReference type="PRINTS" id="PR01007">
    <property type="entry name" value="FLGHOOKFLIK"/>
</dbReference>
<comment type="caution">
    <text evidence="6">The sequence shown here is derived from an EMBL/GenBank/DDBJ whole genome shotgun (WGS) entry which is preliminary data.</text>
</comment>
<feature type="region of interest" description="Disordered" evidence="4">
    <location>
        <begin position="260"/>
        <end position="285"/>
    </location>
</feature>
<dbReference type="RefSeq" id="WP_147390468.1">
    <property type="nucleotide sequence ID" value="NZ_AQHF01000024.1"/>
</dbReference>
<evidence type="ECO:0000259" key="5">
    <source>
        <dbReference type="Pfam" id="PF02120"/>
    </source>
</evidence>
<dbReference type="GO" id="GO:0044780">
    <property type="term" value="P:bacterial-type flagellum assembly"/>
    <property type="evidence" value="ECO:0007669"/>
    <property type="project" value="InterPro"/>
</dbReference>
<dbReference type="AlphaFoldDB" id="A0A8I0MX83"/>
<gene>
    <name evidence="6" type="primary">fliK</name>
    <name evidence="6" type="ORF">PPEP_a2982</name>
</gene>
<keyword evidence="3" id="KW-1005">Bacterial flagellum biogenesis</keyword>